<dbReference type="Pfam" id="PF02627">
    <property type="entry name" value="CMD"/>
    <property type="match status" value="2"/>
</dbReference>
<accession>A0A3A1Y197</accession>
<protein>
    <submittedName>
        <fullName evidence="2">Carboxymuconolactone decarboxylase</fullName>
    </submittedName>
</protein>
<dbReference type="PANTHER" id="PTHR33570:SF9">
    <property type="entry name" value="BLL4600 PROTEIN"/>
    <property type="match status" value="1"/>
</dbReference>
<feature type="domain" description="Carboxymuconolactone decarboxylase-like" evidence="1">
    <location>
        <begin position="29"/>
        <end position="101"/>
    </location>
</feature>
<dbReference type="Proteomes" id="UP000265691">
    <property type="component" value="Unassembled WGS sequence"/>
</dbReference>
<evidence type="ECO:0000313" key="3">
    <source>
        <dbReference type="Proteomes" id="UP000265691"/>
    </source>
</evidence>
<proteinExistence type="predicted"/>
<dbReference type="InterPro" id="IPR052512">
    <property type="entry name" value="4CMD/NDH-1_regulator"/>
</dbReference>
<keyword evidence="3" id="KW-1185">Reference proteome</keyword>
<gene>
    <name evidence="2" type="ORF">CKF54_05660</name>
</gene>
<dbReference type="Gene3D" id="1.20.1290.10">
    <property type="entry name" value="AhpD-like"/>
    <property type="match status" value="1"/>
</dbReference>
<reference evidence="2 3" key="1">
    <citation type="submission" date="2017-08" db="EMBL/GenBank/DDBJ databases">
        <title>Reclassification of Bisgaard taxon 37 and 44.</title>
        <authorList>
            <person name="Christensen H."/>
        </authorList>
    </citation>
    <scope>NUCLEOTIDE SEQUENCE [LARGE SCALE GENOMIC DNA]</scope>
    <source>
        <strain evidence="2 3">B96_3</strain>
    </source>
</reference>
<organism evidence="2 3">
    <name type="scientific">Psittacicella hinzii</name>
    <dbReference type="NCBI Taxonomy" id="2028575"/>
    <lineage>
        <taxon>Bacteria</taxon>
        <taxon>Pseudomonadati</taxon>
        <taxon>Pseudomonadota</taxon>
        <taxon>Gammaproteobacteria</taxon>
        <taxon>Pasteurellales</taxon>
        <taxon>Psittacicellaceae</taxon>
        <taxon>Psittacicella</taxon>
    </lineage>
</organism>
<name>A0A3A1Y197_9GAMM</name>
<feature type="domain" description="Carboxymuconolactone decarboxylase-like" evidence="1">
    <location>
        <begin position="152"/>
        <end position="227"/>
    </location>
</feature>
<dbReference type="OrthoDB" id="9801400at2"/>
<evidence type="ECO:0000259" key="1">
    <source>
        <dbReference type="Pfam" id="PF02627"/>
    </source>
</evidence>
<dbReference type="GO" id="GO:0051920">
    <property type="term" value="F:peroxiredoxin activity"/>
    <property type="evidence" value="ECO:0007669"/>
    <property type="project" value="InterPro"/>
</dbReference>
<comment type="caution">
    <text evidence="2">The sequence shown here is derived from an EMBL/GenBank/DDBJ whole genome shotgun (WGS) entry which is preliminary data.</text>
</comment>
<dbReference type="InterPro" id="IPR003779">
    <property type="entry name" value="CMD-like"/>
</dbReference>
<dbReference type="AlphaFoldDB" id="A0A3A1Y197"/>
<evidence type="ECO:0000313" key="2">
    <source>
        <dbReference type="EMBL" id="RIY32013.1"/>
    </source>
</evidence>
<dbReference type="PANTHER" id="PTHR33570">
    <property type="entry name" value="4-CARBOXYMUCONOLACTONE DECARBOXYLASE FAMILY PROTEIN"/>
    <property type="match status" value="1"/>
</dbReference>
<dbReference type="SUPFAM" id="SSF69118">
    <property type="entry name" value="AhpD-like"/>
    <property type="match status" value="2"/>
</dbReference>
<sequence length="234" mass="25673">MTSKSALSPADVFAVSPTLATLTKTQIEDNLWQRPVLSKHDRAVITVASLIARQQTIGMKHYFNKALDNGVTPTELSEIVLHMAFYAGWSNAFEAVSILKDIFAERGVTAEQLPQVEEKLLEVSQALPDNDFFMGLIDANIRGFAPGLADISENVLYHHVWLRPGLSVRDRNLISVTALISQGLKDFLGVYMARGIAQGITKEDVGEVLTHLAFYAGFPTVIPCIAVVQQAYNS</sequence>
<dbReference type="RefSeq" id="WP_119525394.1">
    <property type="nucleotide sequence ID" value="NZ_NRHC01000071.1"/>
</dbReference>
<dbReference type="InterPro" id="IPR029032">
    <property type="entry name" value="AhpD-like"/>
</dbReference>
<dbReference type="EMBL" id="NRHC01000071">
    <property type="protein sequence ID" value="RIY32013.1"/>
    <property type="molecule type" value="Genomic_DNA"/>
</dbReference>